<dbReference type="Pfam" id="PF12937">
    <property type="entry name" value="F-box-like"/>
    <property type="match status" value="1"/>
</dbReference>
<protein>
    <recommendedName>
        <fullName evidence="1">F-box domain-containing protein</fullName>
    </recommendedName>
</protein>
<name>A0AAD6YYQ1_9AGAR</name>
<comment type="caution">
    <text evidence="2">The sequence shown here is derived from an EMBL/GenBank/DDBJ whole genome shotgun (WGS) entry which is preliminary data.</text>
</comment>
<dbReference type="AlphaFoldDB" id="A0AAD6YYQ1"/>
<dbReference type="InterPro" id="IPR001810">
    <property type="entry name" value="F-box_dom"/>
</dbReference>
<feature type="domain" description="F-box" evidence="1">
    <location>
        <begin position="44"/>
        <end position="92"/>
    </location>
</feature>
<dbReference type="Proteomes" id="UP001218218">
    <property type="component" value="Unassembled WGS sequence"/>
</dbReference>
<dbReference type="InterPro" id="IPR036047">
    <property type="entry name" value="F-box-like_dom_sf"/>
</dbReference>
<evidence type="ECO:0000259" key="1">
    <source>
        <dbReference type="Pfam" id="PF12937"/>
    </source>
</evidence>
<organism evidence="2 3">
    <name type="scientific">Mycena albidolilacea</name>
    <dbReference type="NCBI Taxonomy" id="1033008"/>
    <lineage>
        <taxon>Eukaryota</taxon>
        <taxon>Fungi</taxon>
        <taxon>Dikarya</taxon>
        <taxon>Basidiomycota</taxon>
        <taxon>Agaricomycotina</taxon>
        <taxon>Agaricomycetes</taxon>
        <taxon>Agaricomycetidae</taxon>
        <taxon>Agaricales</taxon>
        <taxon>Marasmiineae</taxon>
        <taxon>Mycenaceae</taxon>
        <taxon>Mycena</taxon>
    </lineage>
</organism>
<dbReference type="EMBL" id="JARIHO010000138">
    <property type="protein sequence ID" value="KAJ7301315.1"/>
    <property type="molecule type" value="Genomic_DNA"/>
</dbReference>
<evidence type="ECO:0000313" key="3">
    <source>
        <dbReference type="Proteomes" id="UP001218218"/>
    </source>
</evidence>
<gene>
    <name evidence="2" type="ORF">DFH08DRAFT_103868</name>
</gene>
<accession>A0AAD6YYQ1</accession>
<proteinExistence type="predicted"/>
<dbReference type="Gene3D" id="1.20.1280.50">
    <property type="match status" value="1"/>
</dbReference>
<reference evidence="2" key="1">
    <citation type="submission" date="2023-03" db="EMBL/GenBank/DDBJ databases">
        <title>Massive genome expansion in bonnet fungi (Mycena s.s.) driven by repeated elements and novel gene families across ecological guilds.</title>
        <authorList>
            <consortium name="Lawrence Berkeley National Laboratory"/>
            <person name="Harder C.B."/>
            <person name="Miyauchi S."/>
            <person name="Viragh M."/>
            <person name="Kuo A."/>
            <person name="Thoen E."/>
            <person name="Andreopoulos B."/>
            <person name="Lu D."/>
            <person name="Skrede I."/>
            <person name="Drula E."/>
            <person name="Henrissat B."/>
            <person name="Morin E."/>
            <person name="Kohler A."/>
            <person name="Barry K."/>
            <person name="LaButti K."/>
            <person name="Morin E."/>
            <person name="Salamov A."/>
            <person name="Lipzen A."/>
            <person name="Mereny Z."/>
            <person name="Hegedus B."/>
            <person name="Baldrian P."/>
            <person name="Stursova M."/>
            <person name="Weitz H."/>
            <person name="Taylor A."/>
            <person name="Grigoriev I.V."/>
            <person name="Nagy L.G."/>
            <person name="Martin F."/>
            <person name="Kauserud H."/>
        </authorList>
    </citation>
    <scope>NUCLEOTIDE SEQUENCE</scope>
    <source>
        <strain evidence="2">CBHHK002</strain>
    </source>
</reference>
<keyword evidence="3" id="KW-1185">Reference proteome</keyword>
<dbReference type="SUPFAM" id="SSF81383">
    <property type="entry name" value="F-box domain"/>
    <property type="match status" value="1"/>
</dbReference>
<sequence>MTTISTNSQPVAIAAQLAEINEAIAWHYSQISILKAKANALNSISALPNEILSKIFVEFAFLSGRPFDLKWTKVMRVCRRWHDIALGEQQLWGYIRDSFSSHSERIRCQLERSGAAPLTVDIMSGDSGFHSSLFLRHAERLRNLSFIGSGIDVLEFMNSLSHHSLPLLRAMKLDPSTKLEEVPADVPRSFPDALFDGRAPYLTELDLTQIPINWSLLRGFTRLCLVKTPDTNQSDTFVKFLSLLEASPALRYLKLGKLISSNALTQSHPAVSLPYLELIWVQEDVALCTELLRRIIIPPTTRICLYVFGINNGADIAPLLVPARNHVRAQGAPVLRCLRLDATPLRGMHTSFMVSAFIATTAPNALEYDAANFLVNSHPTTEPALRGIMTKVLKALPCSTITHLDCRNAVHLTVPTWKAAVALLPALEMVYTWLNPAAAQFLTALAELTENPRNAVVPPLQHVHLWAYAWRQNQNEPDEVGPVLAALRRLLAARHACGTPLPVLEIDEQINSLNMEEAEWEALFEKVGKFIRNGNVYDPPAQRRRYEELRRQWQAEHPNYDDSE</sequence>
<evidence type="ECO:0000313" key="2">
    <source>
        <dbReference type="EMBL" id="KAJ7301315.1"/>
    </source>
</evidence>